<evidence type="ECO:0000256" key="3">
    <source>
        <dbReference type="ARBA" id="ARBA00022771"/>
    </source>
</evidence>
<feature type="region of interest" description="Disordered" evidence="7">
    <location>
        <begin position="888"/>
        <end position="1193"/>
    </location>
</feature>
<evidence type="ECO:0000256" key="1">
    <source>
        <dbReference type="ARBA" id="ARBA00004123"/>
    </source>
</evidence>
<feature type="compositionally biased region" description="Polar residues" evidence="7">
    <location>
        <begin position="580"/>
        <end position="596"/>
    </location>
</feature>
<comment type="subcellular location">
    <subcellularLocation>
        <location evidence="1">Nucleus</location>
    </subcellularLocation>
</comment>
<dbReference type="CDD" id="cd17082">
    <property type="entry name" value="RAWUL_PCGF2_like"/>
    <property type="match status" value="1"/>
</dbReference>
<dbReference type="Proteomes" id="UP000192223">
    <property type="component" value="Unplaced"/>
</dbReference>
<feature type="compositionally biased region" description="Basic and acidic residues" evidence="7">
    <location>
        <begin position="690"/>
        <end position="732"/>
    </location>
</feature>
<keyword evidence="2" id="KW-0479">Metal-binding</keyword>
<feature type="compositionally biased region" description="Low complexity" evidence="7">
    <location>
        <begin position="998"/>
        <end position="1012"/>
    </location>
</feature>
<feature type="compositionally biased region" description="Low complexity" evidence="7">
    <location>
        <begin position="933"/>
        <end position="951"/>
    </location>
</feature>
<feature type="compositionally biased region" description="Low complexity" evidence="7">
    <location>
        <begin position="958"/>
        <end position="971"/>
    </location>
</feature>
<proteinExistence type="predicted"/>
<evidence type="ECO:0000313" key="9">
    <source>
        <dbReference type="Proteomes" id="UP000192223"/>
    </source>
</evidence>
<feature type="compositionally biased region" description="Basic and acidic residues" evidence="7">
    <location>
        <begin position="1139"/>
        <end position="1171"/>
    </location>
</feature>
<accession>A0A1W4XSN1</accession>
<evidence type="ECO:0000259" key="8">
    <source>
        <dbReference type="PROSITE" id="PS50089"/>
    </source>
</evidence>
<evidence type="ECO:0000256" key="5">
    <source>
        <dbReference type="ARBA" id="ARBA00023242"/>
    </source>
</evidence>
<dbReference type="RefSeq" id="XP_018335423.1">
    <property type="nucleotide sequence ID" value="XM_018479921.2"/>
</dbReference>
<dbReference type="KEGG" id="apln:108744242"/>
<keyword evidence="5" id="KW-0539">Nucleus</keyword>
<organism evidence="9 11">
    <name type="scientific">Agrilus planipennis</name>
    <name type="common">Emerald ash borer</name>
    <name type="synonym">Agrilus marcopoli</name>
    <dbReference type="NCBI Taxonomy" id="224129"/>
    <lineage>
        <taxon>Eukaryota</taxon>
        <taxon>Metazoa</taxon>
        <taxon>Ecdysozoa</taxon>
        <taxon>Arthropoda</taxon>
        <taxon>Hexapoda</taxon>
        <taxon>Insecta</taxon>
        <taxon>Pterygota</taxon>
        <taxon>Neoptera</taxon>
        <taxon>Endopterygota</taxon>
        <taxon>Coleoptera</taxon>
        <taxon>Polyphaga</taxon>
        <taxon>Elateriformia</taxon>
        <taxon>Buprestoidea</taxon>
        <taxon>Buprestidae</taxon>
        <taxon>Agrilinae</taxon>
        <taxon>Agrilus</taxon>
    </lineage>
</organism>
<feature type="compositionally biased region" description="Polar residues" evidence="7">
    <location>
        <begin position="908"/>
        <end position="932"/>
    </location>
</feature>
<dbReference type="GeneID" id="108744242"/>
<dbReference type="SMART" id="SM00184">
    <property type="entry name" value="RING"/>
    <property type="match status" value="1"/>
</dbReference>
<evidence type="ECO:0000256" key="2">
    <source>
        <dbReference type="ARBA" id="ARBA00022723"/>
    </source>
</evidence>
<evidence type="ECO:0000256" key="4">
    <source>
        <dbReference type="ARBA" id="ARBA00022833"/>
    </source>
</evidence>
<dbReference type="OrthoDB" id="1305878at2759"/>
<feature type="compositionally biased region" description="Low complexity" evidence="7">
    <location>
        <begin position="563"/>
        <end position="579"/>
    </location>
</feature>
<sequence>MLQTRRIPITEINEYLTCKLCKGYFIDATTIIECLHTFCRSCIVKYLENNKYCPVCDVQVHKTKPLLNIRPDKTLQDIVYKLVPRLFQNEMCKRREFYTSHPEVRPSNLEQCGEVSYQHILSPDETICISLNYHGHSGPPRYLRCPAAISVVHIQKLLRAKYDLCKNHRIDILHNQDCLNSHLTLMDIAYIYLWRRKGPLDLTYRIYENTAKRLKLDSNSSISATEEDESSETKNEWKEVQLRISETGEMCVTGVDNTTILNEEVAKGNMIEMKSEETSSKKDIPPLKPITKTSVTNTCVKNKSICSEEAKPNATTTASQLATTTTTITTINTPCTSGSSNITFASFVTTSTLAGAGGTRSTTTCTYTTLSSVTSCTTSRSNDGVGNVVKDEKKKTTPSPNAVEDVSSISVVPSEDKQSKRKNSGDAEGEPPSKQPKPTILNHSLALQGISLKQQSPKTTENGSKDVPIVAKTTTSSNVIIRSVTTVVPPINVPATSTAPSTSNKPIIINKSYAITRPTTPAKKWSSKTTGPVSVPCYTPKTTYNSVLNVPRVSAVITRTDPKPSTSTPNTKNTSQSSNAVNVQTSSIDTKSSEFKPTTVAQATVNNKSSVKGSKTTAVPLGAYRTLREPPKSWNSQISKAHVQKTGVDVKAGESKNAKPAKFFKMRNNIPRYLGNPASGVKPMYQVHCSPEKDKASSSEVNSKPESKTEIKKHSIVKIDPKTLKPISEKAPETTSLSNQSDLKINTSSVPIFNPLKLQNSPKNERKSPKSPHSPPKIKTSSPTSKRDKLSLNFTPPNPFVPNLTSPTLNPNQFLYSAVPPGFPAYDPRVVAAYHNLLYGQALPFPPNPVPRLNLELNQRKCFESPGSPKISSVCSITSSESMLYSCPKMSGISPQTSPRLPPDSNMLKPTTFASTTSQNHMKHYNVSSVTMTSPRTSTSTDQSSTSNSKSSGHHNMSQNQSLLKSSSSSESQKDEKVDQTNTQLNPRIPTSRCQDLSQSSSKNSAKNSSKRNNGKDGVKPEKSLENAVEKLTQSKTKENAIAQKNNDRIAEKNKNEKLSENDAAINTANKFTPTTTDEKSITEPDSKKKLKEEKSEMVNGRLTTSNGSLESKSLRSNDKETKNCEEKRDSNGNLPAKKLLDNRNCDEKTHDDAKDTSTAKETAEDKKLQKTTENSDLGNNNGNLLVQTDTKR</sequence>
<dbReference type="FunFam" id="3.30.40.10:FF:000033">
    <property type="entry name" value="Polycomb group RING finger protein 3"/>
    <property type="match status" value="1"/>
</dbReference>
<evidence type="ECO:0000256" key="6">
    <source>
        <dbReference type="PROSITE-ProRule" id="PRU00175"/>
    </source>
</evidence>
<feature type="region of interest" description="Disordered" evidence="7">
    <location>
        <begin position="689"/>
        <end position="796"/>
    </location>
</feature>
<feature type="compositionally biased region" description="Polar residues" evidence="7">
    <location>
        <begin position="1065"/>
        <end position="1076"/>
    </location>
</feature>
<feature type="compositionally biased region" description="Basic and acidic residues" evidence="7">
    <location>
        <begin position="1014"/>
        <end position="1029"/>
    </location>
</feature>
<protein>
    <submittedName>
        <fullName evidence="10 11">Mucin-5AC</fullName>
    </submittedName>
</protein>
<feature type="region of interest" description="Disordered" evidence="7">
    <location>
        <begin position="556"/>
        <end position="596"/>
    </location>
</feature>
<dbReference type="Gene3D" id="3.10.20.90">
    <property type="entry name" value="Phosphatidylinositol 3-kinase Catalytic Subunit, Chain A, domain 1"/>
    <property type="match status" value="1"/>
</dbReference>
<keyword evidence="9" id="KW-1185">Reference proteome</keyword>
<feature type="compositionally biased region" description="Polar residues" evidence="7">
    <location>
        <begin position="733"/>
        <end position="762"/>
    </location>
</feature>
<dbReference type="PROSITE" id="PS50089">
    <property type="entry name" value="ZF_RING_2"/>
    <property type="match status" value="1"/>
</dbReference>
<dbReference type="InterPro" id="IPR013083">
    <property type="entry name" value="Znf_RING/FYVE/PHD"/>
</dbReference>
<dbReference type="PROSITE" id="PS00518">
    <property type="entry name" value="ZF_RING_1"/>
    <property type="match status" value="1"/>
</dbReference>
<feature type="compositionally biased region" description="Basic and acidic residues" evidence="7">
    <location>
        <begin position="1113"/>
        <end position="1131"/>
    </location>
</feature>
<dbReference type="GO" id="GO:1990841">
    <property type="term" value="F:promoter-specific chromatin binding"/>
    <property type="evidence" value="ECO:0007669"/>
    <property type="project" value="TreeGrafter"/>
</dbReference>
<dbReference type="SUPFAM" id="SSF57850">
    <property type="entry name" value="RING/U-box"/>
    <property type="match status" value="1"/>
</dbReference>
<keyword evidence="3 6" id="KW-0863">Zinc-finger</keyword>
<dbReference type="InterPro" id="IPR032443">
    <property type="entry name" value="RAWUL"/>
</dbReference>
<feature type="domain" description="RING-type" evidence="8">
    <location>
        <begin position="18"/>
        <end position="57"/>
    </location>
</feature>
<evidence type="ECO:0000313" key="11">
    <source>
        <dbReference type="RefSeq" id="XP_018335430.1"/>
    </source>
</evidence>
<evidence type="ECO:0000256" key="7">
    <source>
        <dbReference type="SAM" id="MobiDB-lite"/>
    </source>
</evidence>
<dbReference type="AlphaFoldDB" id="A0A1W4XSN1"/>
<dbReference type="PANTHER" id="PTHR10825">
    <property type="entry name" value="RING FINGER DOMAIN-CONTAINING, POLYCOMB GROUP COMPONENT"/>
    <property type="match status" value="1"/>
</dbReference>
<name>A0A1W4XSN1_AGRPL</name>
<feature type="compositionally biased region" description="Basic and acidic residues" evidence="7">
    <location>
        <begin position="1046"/>
        <end position="1061"/>
    </location>
</feature>
<dbReference type="STRING" id="224129.A0A1W4XSN1"/>
<dbReference type="GO" id="GO:0008270">
    <property type="term" value="F:zinc ion binding"/>
    <property type="evidence" value="ECO:0007669"/>
    <property type="project" value="UniProtKB-KW"/>
</dbReference>
<feature type="region of interest" description="Disordered" evidence="7">
    <location>
        <begin position="376"/>
        <end position="439"/>
    </location>
</feature>
<dbReference type="PANTHER" id="PTHR10825:SF72">
    <property type="entry name" value="UBIQUITIN-LIKE DOMAIN-CONTAINING PROTEIN"/>
    <property type="match status" value="1"/>
</dbReference>
<feature type="compositionally biased region" description="Polar residues" evidence="7">
    <location>
        <begin position="1102"/>
        <end position="1112"/>
    </location>
</feature>
<dbReference type="GO" id="GO:0035102">
    <property type="term" value="C:PRC1 complex"/>
    <property type="evidence" value="ECO:0007669"/>
    <property type="project" value="TreeGrafter"/>
</dbReference>
<dbReference type="GO" id="GO:0000122">
    <property type="term" value="P:negative regulation of transcription by RNA polymerase II"/>
    <property type="evidence" value="ECO:0007669"/>
    <property type="project" value="TreeGrafter"/>
</dbReference>
<dbReference type="RefSeq" id="XP_018335430.1">
    <property type="nucleotide sequence ID" value="XM_018479928.2"/>
</dbReference>
<dbReference type="Pfam" id="PF16207">
    <property type="entry name" value="RAWUL"/>
    <property type="match status" value="1"/>
</dbReference>
<dbReference type="InterPro" id="IPR017907">
    <property type="entry name" value="Znf_RING_CS"/>
</dbReference>
<evidence type="ECO:0000313" key="10">
    <source>
        <dbReference type="RefSeq" id="XP_018335423.1"/>
    </source>
</evidence>
<feature type="compositionally biased region" description="Basic and acidic residues" evidence="7">
    <location>
        <begin position="1077"/>
        <end position="1097"/>
    </location>
</feature>
<dbReference type="InterPro" id="IPR001841">
    <property type="entry name" value="Znf_RING"/>
</dbReference>
<reference evidence="10 11" key="1">
    <citation type="submission" date="2025-04" db="UniProtKB">
        <authorList>
            <consortium name="RefSeq"/>
        </authorList>
    </citation>
    <scope>IDENTIFICATION</scope>
    <source>
        <tissue evidence="10 11">Entire body</tissue>
    </source>
</reference>
<gene>
    <name evidence="10 11" type="primary">LOC108744242</name>
</gene>
<keyword evidence="4" id="KW-0862">Zinc</keyword>
<dbReference type="Gene3D" id="3.30.40.10">
    <property type="entry name" value="Zinc/RING finger domain, C3HC4 (zinc finger)"/>
    <property type="match status" value="1"/>
</dbReference>
<dbReference type="Pfam" id="PF13923">
    <property type="entry name" value="zf-C3HC4_2"/>
    <property type="match status" value="1"/>
</dbReference>